<feature type="domain" description="SnoaL-like" evidence="1">
    <location>
        <begin position="9"/>
        <end position="133"/>
    </location>
</feature>
<sequence>MSLEQRIVRLEALEAIRQLKHRYLNACDLKQVDSIRDCFAEGEVLIDYGPLGTFRERESFVALYRELACHDSVIDLHHGANPEIELLSATEASARWALWYFNIDANSGATRQLGGFYQDRYRLTGSGWKIVETRFSAHSQTSGQCWQLLGSRISRYPDREQSSLLQKPEPFSQHCRWSVNGR</sequence>
<keyword evidence="3" id="KW-1185">Reference proteome</keyword>
<accession>A0A418XEB5</accession>
<proteinExistence type="predicted"/>
<protein>
    <submittedName>
        <fullName evidence="2">Nuclear transport factor 2 family protein</fullName>
    </submittedName>
</protein>
<dbReference type="InterPro" id="IPR037401">
    <property type="entry name" value="SnoaL-like"/>
</dbReference>
<evidence type="ECO:0000313" key="2">
    <source>
        <dbReference type="EMBL" id="RJG10849.1"/>
    </source>
</evidence>
<dbReference type="InterPro" id="IPR032710">
    <property type="entry name" value="NTF2-like_dom_sf"/>
</dbReference>
<evidence type="ECO:0000259" key="1">
    <source>
        <dbReference type="Pfam" id="PF13577"/>
    </source>
</evidence>
<dbReference type="AlphaFoldDB" id="A0A418XEB5"/>
<dbReference type="OrthoDB" id="4571298at2"/>
<reference evidence="2 3" key="1">
    <citation type="submission" date="2018-09" db="EMBL/GenBank/DDBJ databases">
        <authorList>
            <person name="Zhu H."/>
        </authorList>
    </citation>
    <scope>NUCLEOTIDE SEQUENCE [LARGE SCALE GENOMIC DNA]</scope>
    <source>
        <strain evidence="2 3">K1S02-6</strain>
    </source>
</reference>
<dbReference type="Proteomes" id="UP000284021">
    <property type="component" value="Unassembled WGS sequence"/>
</dbReference>
<dbReference type="RefSeq" id="WP_119954987.1">
    <property type="nucleotide sequence ID" value="NZ_QYUR01000003.1"/>
</dbReference>
<dbReference type="EMBL" id="QYUR01000003">
    <property type="protein sequence ID" value="RJG10849.1"/>
    <property type="molecule type" value="Genomic_DNA"/>
</dbReference>
<evidence type="ECO:0000313" key="3">
    <source>
        <dbReference type="Proteomes" id="UP000284021"/>
    </source>
</evidence>
<organism evidence="2 3">
    <name type="scientific">Pseudomonas cavernicola</name>
    <dbReference type="NCBI Taxonomy" id="2320866"/>
    <lineage>
        <taxon>Bacteria</taxon>
        <taxon>Pseudomonadati</taxon>
        <taxon>Pseudomonadota</taxon>
        <taxon>Gammaproteobacteria</taxon>
        <taxon>Pseudomonadales</taxon>
        <taxon>Pseudomonadaceae</taxon>
        <taxon>Pseudomonas</taxon>
    </lineage>
</organism>
<name>A0A418XEB5_9PSED</name>
<dbReference type="Gene3D" id="3.10.450.50">
    <property type="match status" value="1"/>
</dbReference>
<dbReference type="SUPFAM" id="SSF54427">
    <property type="entry name" value="NTF2-like"/>
    <property type="match status" value="1"/>
</dbReference>
<comment type="caution">
    <text evidence="2">The sequence shown here is derived from an EMBL/GenBank/DDBJ whole genome shotgun (WGS) entry which is preliminary data.</text>
</comment>
<gene>
    <name evidence="2" type="ORF">D3879_14215</name>
</gene>
<dbReference type="Pfam" id="PF13577">
    <property type="entry name" value="SnoaL_4"/>
    <property type="match status" value="1"/>
</dbReference>